<sequence length="84" mass="10190">MTTYLDGERRRISTERETVDPTERLWISERDDGFDGERDDGFDGERDYGSRRRERLWISTERETMDLDGERRRITTVEKKEMIN</sequence>
<gene>
    <name evidence="1" type="ORF">Bca52824_040501</name>
</gene>
<protein>
    <submittedName>
        <fullName evidence="1">Uncharacterized protein</fullName>
    </submittedName>
</protein>
<dbReference type="EMBL" id="JAAMPC010000009">
    <property type="protein sequence ID" value="KAG2293832.1"/>
    <property type="molecule type" value="Genomic_DNA"/>
</dbReference>
<organism evidence="1 2">
    <name type="scientific">Brassica carinata</name>
    <name type="common">Ethiopian mustard</name>
    <name type="synonym">Abyssinian cabbage</name>
    <dbReference type="NCBI Taxonomy" id="52824"/>
    <lineage>
        <taxon>Eukaryota</taxon>
        <taxon>Viridiplantae</taxon>
        <taxon>Streptophyta</taxon>
        <taxon>Embryophyta</taxon>
        <taxon>Tracheophyta</taxon>
        <taxon>Spermatophyta</taxon>
        <taxon>Magnoliopsida</taxon>
        <taxon>eudicotyledons</taxon>
        <taxon>Gunneridae</taxon>
        <taxon>Pentapetalae</taxon>
        <taxon>rosids</taxon>
        <taxon>malvids</taxon>
        <taxon>Brassicales</taxon>
        <taxon>Brassicaceae</taxon>
        <taxon>Brassiceae</taxon>
        <taxon>Brassica</taxon>
    </lineage>
</organism>
<comment type="caution">
    <text evidence="1">The sequence shown here is derived from an EMBL/GenBank/DDBJ whole genome shotgun (WGS) entry which is preliminary data.</text>
</comment>
<dbReference type="AlphaFoldDB" id="A0A8X7RTH9"/>
<name>A0A8X7RTH9_BRACI</name>
<proteinExistence type="predicted"/>
<dbReference type="OrthoDB" id="10543669at2759"/>
<accession>A0A8X7RTH9</accession>
<reference evidence="1 2" key="1">
    <citation type="submission" date="2020-02" db="EMBL/GenBank/DDBJ databases">
        <authorList>
            <person name="Ma Q."/>
            <person name="Huang Y."/>
            <person name="Song X."/>
            <person name="Pei D."/>
        </authorList>
    </citation>
    <scope>NUCLEOTIDE SEQUENCE [LARGE SCALE GENOMIC DNA]</scope>
    <source>
        <strain evidence="1">Sxm20200214</strain>
        <tissue evidence="1">Leaf</tissue>
    </source>
</reference>
<evidence type="ECO:0000313" key="2">
    <source>
        <dbReference type="Proteomes" id="UP000886595"/>
    </source>
</evidence>
<dbReference type="Proteomes" id="UP000886595">
    <property type="component" value="Unassembled WGS sequence"/>
</dbReference>
<keyword evidence="2" id="KW-1185">Reference proteome</keyword>
<evidence type="ECO:0000313" key="1">
    <source>
        <dbReference type="EMBL" id="KAG2293832.1"/>
    </source>
</evidence>